<evidence type="ECO:0000256" key="1">
    <source>
        <dbReference type="SAM" id="Phobius"/>
    </source>
</evidence>
<sequence length="119" mass="12517">MKPATQKFSALLVPLGIIGLVLYGLFFAEIIQPTSIWIDITLLALTGAAAVIYLLLSKKHNIRAISITVLSVIGVAAMMYILLQPSGNGADVGMGAVAMISSVLAYLVAATYLVPDRKA</sequence>
<comment type="caution">
    <text evidence="2">The sequence shown here is derived from an EMBL/GenBank/DDBJ whole genome shotgun (WGS) entry which is preliminary data.</text>
</comment>
<feature type="transmembrane region" description="Helical" evidence="1">
    <location>
        <begin position="36"/>
        <end position="56"/>
    </location>
</feature>
<name>A0A1Q5PLM2_9ACTO</name>
<keyword evidence="1" id="KW-1133">Transmembrane helix</keyword>
<dbReference type="RefSeq" id="WP_073709277.1">
    <property type="nucleotide sequence ID" value="NZ_MQSU01000003.1"/>
</dbReference>
<proteinExistence type="predicted"/>
<keyword evidence="1" id="KW-0472">Membrane</keyword>
<keyword evidence="3" id="KW-1185">Reference proteome</keyword>
<keyword evidence="1" id="KW-0812">Transmembrane</keyword>
<dbReference type="EMBL" id="MQSV01000003">
    <property type="protein sequence ID" value="OKL47917.1"/>
    <property type="molecule type" value="Genomic_DNA"/>
</dbReference>
<reference evidence="2 3" key="1">
    <citation type="submission" date="2016-11" db="EMBL/GenBank/DDBJ databases">
        <title>Actinomyces gypaetusis sp. nov. isolated from the vulture Gypaetus barbatus in Qinghai Tibet Plateau China.</title>
        <authorList>
            <person name="Meng X."/>
        </authorList>
    </citation>
    <scope>NUCLEOTIDE SEQUENCE [LARGE SCALE GENOMIC DNA]</scope>
    <source>
        <strain evidence="2 3">VUL4_2</strain>
    </source>
</reference>
<dbReference type="AlphaFoldDB" id="A0A1Q5PLM2"/>
<feature type="transmembrane region" description="Helical" evidence="1">
    <location>
        <begin position="63"/>
        <end position="83"/>
    </location>
</feature>
<organism evidence="2 3">
    <name type="scientific">Boudabousia liubingyangii</name>
    <dbReference type="NCBI Taxonomy" id="1921764"/>
    <lineage>
        <taxon>Bacteria</taxon>
        <taxon>Bacillati</taxon>
        <taxon>Actinomycetota</taxon>
        <taxon>Actinomycetes</taxon>
        <taxon>Actinomycetales</taxon>
        <taxon>Actinomycetaceae</taxon>
        <taxon>Boudabousia</taxon>
    </lineage>
</organism>
<accession>A0A1Q5PLM2</accession>
<gene>
    <name evidence="2" type="ORF">BSR29_05380</name>
</gene>
<evidence type="ECO:0000313" key="2">
    <source>
        <dbReference type="EMBL" id="OKL47917.1"/>
    </source>
</evidence>
<protein>
    <submittedName>
        <fullName evidence="2">Uncharacterized protein</fullName>
    </submittedName>
</protein>
<evidence type="ECO:0000313" key="3">
    <source>
        <dbReference type="Proteomes" id="UP000186785"/>
    </source>
</evidence>
<dbReference type="Proteomes" id="UP000186785">
    <property type="component" value="Unassembled WGS sequence"/>
</dbReference>
<feature type="transmembrane region" description="Helical" evidence="1">
    <location>
        <begin position="95"/>
        <end position="114"/>
    </location>
</feature>
<feature type="transmembrane region" description="Helical" evidence="1">
    <location>
        <begin position="12"/>
        <end position="30"/>
    </location>
</feature>